<name>A0YHB1_9GAMM</name>
<dbReference type="InterPro" id="IPR009875">
    <property type="entry name" value="PilZ_domain"/>
</dbReference>
<comment type="caution">
    <text evidence="2">The sequence shown here is derived from an EMBL/GenBank/DDBJ whole genome shotgun (WGS) entry which is preliminary data.</text>
</comment>
<dbReference type="STRING" id="247633.GP2143_07023"/>
<evidence type="ECO:0000313" key="2">
    <source>
        <dbReference type="EMBL" id="EAW29780.1"/>
    </source>
</evidence>
<organism evidence="2 3">
    <name type="scientific">marine gamma proteobacterium HTCC2143</name>
    <dbReference type="NCBI Taxonomy" id="247633"/>
    <lineage>
        <taxon>Bacteria</taxon>
        <taxon>Pseudomonadati</taxon>
        <taxon>Pseudomonadota</taxon>
        <taxon>Gammaproteobacteria</taxon>
        <taxon>Cellvibrionales</taxon>
        <taxon>Spongiibacteraceae</taxon>
        <taxon>BD1-7 clade</taxon>
    </lineage>
</organism>
<dbReference type="Pfam" id="PF07238">
    <property type="entry name" value="PilZ"/>
    <property type="match status" value="1"/>
</dbReference>
<dbReference type="AlphaFoldDB" id="A0YHB1"/>
<keyword evidence="3" id="KW-1185">Reference proteome</keyword>
<dbReference type="Gene3D" id="2.40.10.220">
    <property type="entry name" value="predicted glycosyltransferase like domains"/>
    <property type="match status" value="1"/>
</dbReference>
<dbReference type="Proteomes" id="UP000004931">
    <property type="component" value="Unassembled WGS sequence"/>
</dbReference>
<evidence type="ECO:0000313" key="3">
    <source>
        <dbReference type="Proteomes" id="UP000004931"/>
    </source>
</evidence>
<gene>
    <name evidence="2" type="ORF">GP2143_07023</name>
</gene>
<dbReference type="eggNOG" id="ENOG5032UVJ">
    <property type="taxonomic scope" value="Bacteria"/>
</dbReference>
<sequence>MRYQAIDENSAREHQIPSLFKEDGAYSLMNELMEIDRDNNLLLRGIADKNYELEAYLKGLNKKLDLIAAKVVESDEKAAHQQSYDISISEGGLSFVSSTEFIHGSYLALQMTLLPSHHSLVLFTRVIGCSLSDKGYEIGLNFLQLKDGERQLIAKHIMQLQLAQRRLNHHGK</sequence>
<dbReference type="EMBL" id="AAVT01000015">
    <property type="protein sequence ID" value="EAW29780.1"/>
    <property type="molecule type" value="Genomic_DNA"/>
</dbReference>
<dbReference type="GO" id="GO:0035438">
    <property type="term" value="F:cyclic-di-GMP binding"/>
    <property type="evidence" value="ECO:0007669"/>
    <property type="project" value="InterPro"/>
</dbReference>
<feature type="domain" description="PilZ" evidence="1">
    <location>
        <begin position="81"/>
        <end position="158"/>
    </location>
</feature>
<evidence type="ECO:0000259" key="1">
    <source>
        <dbReference type="Pfam" id="PF07238"/>
    </source>
</evidence>
<proteinExistence type="predicted"/>
<accession>A0YHB1</accession>
<reference evidence="2 3" key="1">
    <citation type="journal article" date="2010" name="J. Bacteriol.">
        <title>Genome sequence of the oligotrophic marine Gammaproteobacterium HTCC2143, isolated from the Oregon Coast.</title>
        <authorList>
            <person name="Oh H.M."/>
            <person name="Kang I."/>
            <person name="Ferriera S."/>
            <person name="Giovannoni S.J."/>
            <person name="Cho J.C."/>
        </authorList>
    </citation>
    <scope>NUCLEOTIDE SEQUENCE [LARGE SCALE GENOMIC DNA]</scope>
    <source>
        <strain evidence="2 3">HTCC2143</strain>
    </source>
</reference>
<protein>
    <recommendedName>
        <fullName evidence="1">PilZ domain-containing protein</fullName>
    </recommendedName>
</protein>